<dbReference type="SUPFAM" id="SSF54001">
    <property type="entry name" value="Cysteine proteinases"/>
    <property type="match status" value="1"/>
</dbReference>
<organism evidence="3 4">
    <name type="scientific">Benzoatithermus flavus</name>
    <dbReference type="NCBI Taxonomy" id="3108223"/>
    <lineage>
        <taxon>Bacteria</taxon>
        <taxon>Pseudomonadati</taxon>
        <taxon>Pseudomonadota</taxon>
        <taxon>Alphaproteobacteria</taxon>
        <taxon>Geminicoccales</taxon>
        <taxon>Geminicoccaceae</taxon>
        <taxon>Benzoatithermus</taxon>
    </lineage>
</organism>
<comment type="similarity">
    <text evidence="1 2">Belongs to the arylamine N-acetyltransferase family.</text>
</comment>
<evidence type="ECO:0000313" key="3">
    <source>
        <dbReference type="EMBL" id="MEK0081793.1"/>
    </source>
</evidence>
<dbReference type="Pfam" id="PF00797">
    <property type="entry name" value="Acetyltransf_2"/>
    <property type="match status" value="1"/>
</dbReference>
<sequence length="380" mass="41235">MSGIGSNTGTVAGARVLVLGRSPEVLETVIRELAALGVAVAGSVEPEQAAERFDAGAFDLIAFGRGLLGPVSERLKREFAHRNPKVRFLDTYAPLAVRQIVAALAGTDGTPPVDLAAYCERIGYNGPRTPTIETLRALHELHPAAIPFEAIDVLLNRGVDLAPAAIDAKLIHARRGGYCFEHNGLFGRVLTMLGFAVECLVGRVLWMAPPGAAPRPRTHMALRVTIDGEPWLADVGFGGCVPTAPLRLNTSEPQPTRHGDFRVVPFGASLRVQARLGEAWTSLYELAREPQLDVDYEPANWFTATHPSSLFRQNLIVARTTPQARYALLNARLTVRMPDGREEREVLSAARLEQALAELFTLPVEPAWRPLIERAAAMAS</sequence>
<proteinExistence type="inferred from homology"/>
<name>A0ABU8XKS0_9PROT</name>
<dbReference type="PANTHER" id="PTHR11786">
    <property type="entry name" value="N-HYDROXYARYLAMINE O-ACETYLTRANSFERASE"/>
    <property type="match status" value="1"/>
</dbReference>
<dbReference type="InterPro" id="IPR001447">
    <property type="entry name" value="Arylamine_N-AcTrfase"/>
</dbReference>
<evidence type="ECO:0000313" key="4">
    <source>
        <dbReference type="Proteomes" id="UP001375743"/>
    </source>
</evidence>
<dbReference type="PRINTS" id="PR01543">
    <property type="entry name" value="ANATRNSFRASE"/>
</dbReference>
<protein>
    <submittedName>
        <fullName evidence="3">Arylamine N-acetyltransferase</fullName>
    </submittedName>
</protein>
<evidence type="ECO:0000256" key="1">
    <source>
        <dbReference type="ARBA" id="ARBA00006547"/>
    </source>
</evidence>
<dbReference type="RefSeq" id="WP_418157637.1">
    <property type="nucleotide sequence ID" value="NZ_JBBLZC010000001.1"/>
</dbReference>
<gene>
    <name evidence="3" type="ORF">U1T56_01410</name>
</gene>
<accession>A0ABU8XKS0</accession>
<dbReference type="EMBL" id="JBBLZC010000001">
    <property type="protein sequence ID" value="MEK0081793.1"/>
    <property type="molecule type" value="Genomic_DNA"/>
</dbReference>
<dbReference type="PANTHER" id="PTHR11786:SF0">
    <property type="entry name" value="ARYLAMINE N-ACETYLTRANSFERASE 4-RELATED"/>
    <property type="match status" value="1"/>
</dbReference>
<evidence type="ECO:0000256" key="2">
    <source>
        <dbReference type="RuleBase" id="RU003452"/>
    </source>
</evidence>
<dbReference type="Gene3D" id="3.30.2140.10">
    <property type="entry name" value="Arylamine N-acetyltransferase"/>
    <property type="match status" value="1"/>
</dbReference>
<dbReference type="Gene3D" id="2.40.128.150">
    <property type="entry name" value="Cysteine proteinases"/>
    <property type="match status" value="1"/>
</dbReference>
<dbReference type="InterPro" id="IPR038765">
    <property type="entry name" value="Papain-like_cys_pep_sf"/>
</dbReference>
<reference evidence="3 4" key="1">
    <citation type="submission" date="2024-01" db="EMBL/GenBank/DDBJ databases">
        <title>Multi-omics insights into the function and evolution of sodium benzoate biodegradation pathways in Benzoatithermus flavus gen. nov., sp. nov. from hot spring.</title>
        <authorList>
            <person name="Hu C.-J."/>
            <person name="Li W.-J."/>
        </authorList>
    </citation>
    <scope>NUCLEOTIDE SEQUENCE [LARGE SCALE GENOMIC DNA]</scope>
    <source>
        <strain evidence="3 4">SYSU G07066</strain>
    </source>
</reference>
<dbReference type="Proteomes" id="UP001375743">
    <property type="component" value="Unassembled WGS sequence"/>
</dbReference>
<keyword evidence="4" id="KW-1185">Reference proteome</keyword>
<comment type="caution">
    <text evidence="3">The sequence shown here is derived from an EMBL/GenBank/DDBJ whole genome shotgun (WGS) entry which is preliminary data.</text>
</comment>